<accession>A0A1X9LTS0</accession>
<gene>
    <name evidence="2" type="ORF">B5808_08950</name>
</gene>
<sequence length="203" mass="21477">MVEAKRAAAARGIRRCGISGALVLALSPLLILLGWNGIPAGVLALIYVVVAAVVLTQNVGRRRRLGRALALRPFVAVGPEGLLYDGVEHPWPTIRALLLLDMRHQRVLAPGPVGAAQRTALGTGAATLGYLVAFADDTEAVEIDNALSYADADAFELAVRAEAAAAGVPLDIATTTKESADWGIKVGLAMSELRKARRRSRRR</sequence>
<dbReference type="Proteomes" id="UP000192775">
    <property type="component" value="Chromosome"/>
</dbReference>
<dbReference type="EMBL" id="CP020715">
    <property type="protein sequence ID" value="ARJ05330.1"/>
    <property type="molecule type" value="Genomic_DNA"/>
</dbReference>
<keyword evidence="1" id="KW-0472">Membrane</keyword>
<dbReference type="KEGG" id="cphy:B5808_08950"/>
<reference evidence="2 3" key="1">
    <citation type="submission" date="2017-04" db="EMBL/GenBank/DDBJ databases">
        <authorList>
            <person name="Afonso C.L."/>
            <person name="Miller P.J."/>
            <person name="Scott M.A."/>
            <person name="Spackman E."/>
            <person name="Goraichik I."/>
            <person name="Dimitrov K.M."/>
            <person name="Suarez D.L."/>
            <person name="Swayne D.E."/>
        </authorList>
    </citation>
    <scope>NUCLEOTIDE SEQUENCE [LARGE SCALE GENOMIC DNA]</scope>
    <source>
        <strain evidence="3">XA(T)</strain>
    </source>
</reference>
<protein>
    <submittedName>
        <fullName evidence="2">Uncharacterized protein</fullName>
    </submittedName>
</protein>
<keyword evidence="1" id="KW-0812">Transmembrane</keyword>
<dbReference type="AlphaFoldDB" id="A0A1X9LTS0"/>
<proteinExistence type="predicted"/>
<keyword evidence="1" id="KW-1133">Transmembrane helix</keyword>
<feature type="transmembrane region" description="Helical" evidence="1">
    <location>
        <begin position="37"/>
        <end position="55"/>
    </location>
</feature>
<dbReference type="STRING" id="1619308.B5808_08950"/>
<evidence type="ECO:0000313" key="2">
    <source>
        <dbReference type="EMBL" id="ARJ05330.1"/>
    </source>
</evidence>
<name>A0A1X9LTS0_9MICO</name>
<keyword evidence="3" id="KW-1185">Reference proteome</keyword>
<evidence type="ECO:0000313" key="3">
    <source>
        <dbReference type="Proteomes" id="UP000192775"/>
    </source>
</evidence>
<evidence type="ECO:0000256" key="1">
    <source>
        <dbReference type="SAM" id="Phobius"/>
    </source>
</evidence>
<feature type="transmembrane region" description="Helical" evidence="1">
    <location>
        <begin position="12"/>
        <end position="31"/>
    </location>
</feature>
<organism evidence="2 3">
    <name type="scientific">Cnuibacter physcomitrellae</name>
    <dbReference type="NCBI Taxonomy" id="1619308"/>
    <lineage>
        <taxon>Bacteria</taxon>
        <taxon>Bacillati</taxon>
        <taxon>Actinomycetota</taxon>
        <taxon>Actinomycetes</taxon>
        <taxon>Micrococcales</taxon>
        <taxon>Microbacteriaceae</taxon>
        <taxon>Cnuibacter</taxon>
    </lineage>
</organism>